<feature type="region of interest" description="Disordered" evidence="1">
    <location>
        <begin position="22"/>
        <end position="70"/>
    </location>
</feature>
<comment type="caution">
    <text evidence="2">The sequence shown here is derived from an EMBL/GenBank/DDBJ whole genome shotgun (WGS) entry which is preliminary data.</text>
</comment>
<dbReference type="Proteomes" id="UP001165074">
    <property type="component" value="Unassembled WGS sequence"/>
</dbReference>
<sequence length="70" mass="7168">MTARLQPTITFRRYGAVQRLVTEGIMGRREGDNTDSNTSGDGANAGNAGGGNGRHGSDSTNGNSGDGARQ</sequence>
<dbReference type="AlphaFoldDB" id="A0A9W6RV61"/>
<feature type="compositionally biased region" description="Low complexity" evidence="1">
    <location>
        <begin position="58"/>
        <end position="70"/>
    </location>
</feature>
<protein>
    <submittedName>
        <fullName evidence="2">Uncharacterized protein</fullName>
    </submittedName>
</protein>
<gene>
    <name evidence="2" type="ORF">Airi02_002250</name>
</gene>
<organism evidence="2 3">
    <name type="scientific">Actinoallomurus iriomotensis</name>
    <dbReference type="NCBI Taxonomy" id="478107"/>
    <lineage>
        <taxon>Bacteria</taxon>
        <taxon>Bacillati</taxon>
        <taxon>Actinomycetota</taxon>
        <taxon>Actinomycetes</taxon>
        <taxon>Streptosporangiales</taxon>
        <taxon>Thermomonosporaceae</taxon>
        <taxon>Actinoallomurus</taxon>
    </lineage>
</organism>
<evidence type="ECO:0000313" key="2">
    <source>
        <dbReference type="EMBL" id="GLY82293.1"/>
    </source>
</evidence>
<name>A0A9W6RV61_9ACTN</name>
<evidence type="ECO:0000313" key="3">
    <source>
        <dbReference type="Proteomes" id="UP001165074"/>
    </source>
</evidence>
<reference evidence="2" key="1">
    <citation type="submission" date="2023-03" db="EMBL/GenBank/DDBJ databases">
        <title>Actinoallomurus iriomotensis NBRC 103684.</title>
        <authorList>
            <person name="Ichikawa N."/>
            <person name="Sato H."/>
            <person name="Tonouchi N."/>
        </authorList>
    </citation>
    <scope>NUCLEOTIDE SEQUENCE</scope>
    <source>
        <strain evidence="2">NBRC 103684</strain>
    </source>
</reference>
<evidence type="ECO:0000256" key="1">
    <source>
        <dbReference type="SAM" id="MobiDB-lite"/>
    </source>
</evidence>
<dbReference type="EMBL" id="BSTK01000001">
    <property type="protein sequence ID" value="GLY82293.1"/>
    <property type="molecule type" value="Genomic_DNA"/>
</dbReference>
<accession>A0A9W6RV61</accession>
<keyword evidence="3" id="KW-1185">Reference proteome</keyword>
<proteinExistence type="predicted"/>